<feature type="domain" description="AAA+ ATPase" evidence="2">
    <location>
        <begin position="194"/>
        <end position="335"/>
    </location>
</feature>
<dbReference type="InterPro" id="IPR031248">
    <property type="entry name" value="RNF213"/>
</dbReference>
<reference evidence="3" key="1">
    <citation type="submission" date="2021-01" db="EMBL/GenBank/DDBJ databases">
        <authorList>
            <person name="Corre E."/>
            <person name="Pelletier E."/>
            <person name="Niang G."/>
            <person name="Scheremetjew M."/>
            <person name="Finn R."/>
            <person name="Kale V."/>
            <person name="Holt S."/>
            <person name="Cochrane G."/>
            <person name="Meng A."/>
            <person name="Brown T."/>
            <person name="Cohen L."/>
        </authorList>
    </citation>
    <scope>NUCLEOTIDE SEQUENCE</scope>
    <source>
        <strain evidence="3">CCMP2078</strain>
    </source>
</reference>
<dbReference type="EMBL" id="HBEA01003526">
    <property type="protein sequence ID" value="CAD8253162.1"/>
    <property type="molecule type" value="Transcribed_RNA"/>
</dbReference>
<protein>
    <recommendedName>
        <fullName evidence="2">AAA+ ATPase domain-containing protein</fullName>
    </recommendedName>
</protein>
<accession>A0A7R9Y9S0</accession>
<dbReference type="Pfam" id="PF00004">
    <property type="entry name" value="AAA"/>
    <property type="match status" value="1"/>
</dbReference>
<dbReference type="SUPFAM" id="SSF52540">
    <property type="entry name" value="P-loop containing nucleoside triphosphate hydrolases"/>
    <property type="match status" value="1"/>
</dbReference>
<dbReference type="InterPro" id="IPR003593">
    <property type="entry name" value="AAA+_ATPase"/>
</dbReference>
<proteinExistence type="predicted"/>
<name>A0A7R9Y9S0_9STRA</name>
<dbReference type="GO" id="GO:0016887">
    <property type="term" value="F:ATP hydrolysis activity"/>
    <property type="evidence" value="ECO:0007669"/>
    <property type="project" value="InterPro"/>
</dbReference>
<organism evidence="3">
    <name type="scientific">Pinguiococcus pyrenoidosus</name>
    <dbReference type="NCBI Taxonomy" id="172671"/>
    <lineage>
        <taxon>Eukaryota</taxon>
        <taxon>Sar</taxon>
        <taxon>Stramenopiles</taxon>
        <taxon>Ochrophyta</taxon>
        <taxon>Pinguiophyceae</taxon>
        <taxon>Pinguiochrysidales</taxon>
        <taxon>Pinguiochrysidaceae</taxon>
        <taxon>Pinguiococcus</taxon>
    </lineage>
</organism>
<dbReference type="InterPro" id="IPR003959">
    <property type="entry name" value="ATPase_AAA_core"/>
</dbReference>
<dbReference type="SMART" id="SM00382">
    <property type="entry name" value="AAA"/>
    <property type="match status" value="1"/>
</dbReference>
<dbReference type="Gene3D" id="3.40.50.300">
    <property type="entry name" value="P-loop containing nucleotide triphosphate hydrolases"/>
    <property type="match status" value="1"/>
</dbReference>
<dbReference type="PANTHER" id="PTHR22605:SF1">
    <property type="entry name" value="RZ-TYPE DOMAIN-CONTAINING PROTEIN"/>
    <property type="match status" value="1"/>
</dbReference>
<dbReference type="InterPro" id="IPR027417">
    <property type="entry name" value="P-loop_NTPase"/>
</dbReference>
<evidence type="ECO:0000256" key="1">
    <source>
        <dbReference type="SAM" id="MobiDB-lite"/>
    </source>
</evidence>
<evidence type="ECO:0000259" key="2">
    <source>
        <dbReference type="SMART" id="SM00382"/>
    </source>
</evidence>
<dbReference type="PANTHER" id="PTHR22605">
    <property type="entry name" value="RZ-TYPE DOMAIN-CONTAINING PROTEIN"/>
    <property type="match status" value="1"/>
</dbReference>
<feature type="compositionally biased region" description="Acidic residues" evidence="1">
    <location>
        <begin position="2885"/>
        <end position="2897"/>
    </location>
</feature>
<gene>
    <name evidence="3" type="ORF">PPYR1160_LOCUS2654</name>
</gene>
<dbReference type="GO" id="GO:0005524">
    <property type="term" value="F:ATP binding"/>
    <property type="evidence" value="ECO:0007669"/>
    <property type="project" value="InterPro"/>
</dbReference>
<feature type="region of interest" description="Disordered" evidence="1">
    <location>
        <begin position="2837"/>
        <end position="2901"/>
    </location>
</feature>
<sequence length="3109" mass="351800">MAEIAQDRELAVLAEQDRIWKIFTQEDGRWQRSLQIVAQRIASAQQLVRDCHKEEMRRSGEIQSAREIEERSTSVVSQRDIQRCIRLFQYFLSMIWSGTIETPEPGTARGHQRRLEAEVDIASDAAIACVYYLRLDGDDRKAFSRRMTRGQESFSGNLRWVIAKYVDHIKVPSGISKNEALEEQLFLTLVCTITKTPLFLVGPPGSGKTLSFNLVVQNLNGSDSPSLFFRGKDFPLLQALRYQCSRKSTSTQVKAVFERARKRQARMDARSYFCNQVVFLDEAGLPEAKRESLKVLHYYLDHPSTSFVASSNSRPDAAKANRAILCERAGLTKEELQSIGRAAGTHLNGSLGVTQALLDALCDVYLRLMEEGWFRGFFGHRDFVFFLRHLTRWIRQNGITMGNQAFIERPKPLLHAVQRNFSGFLGPEPNSTAMLIQEAFLRDSHLSLGTDVETFIQENRLSPVELLRDAVLDRPRPDATQSLRDVLPRPKLIVDTSLDASIMELISKFNLLKRGTTNIFQIGNFPEMAELEHARIVAGVKHAATQGHAVVLINTEAINESFYDMFNQHFHESRNTEGKKLYFASIAVGDHTESTQVHQDFMCVVLVRKEDLGLQPAPFLNRFEKFLLCHDDFLTELLDKLPKGVKRFVVRILEDLERFLEGHEHFTRGIYGYVEKETMRSLMLSILPCDLGQRLHQKESETPLEAERLPAEPAFAASTLNVEIANAILDEMHGFAVGELGFRGFPCTRGADDDSSFDVVTRLNKEANLTRSQTSSLCRRPSACTVWLKEALACLKSGRRSRVYEKSRLSFALSLFCYWIKSNCLMRLLNLSAPESILVSLRQLPLGMCRHQLLGRERTGFRMLLEKAFEEQTRLLMTYTRSGRFLSQLPSHFDPSSNQVSEQQKTLISLMVWKEVQEVRIYKMSAFRTQRDFSAAVDAFLANDTEKLFIMMVDVSSFGDSWTGVQEESPKLSSHRAIVNRRISFIRIALEESLCSPRVAGGKVACVVLRVLPDCLHARQPMFSSLYSPTWEHVFLDEIAPIGTAATAFLLFSLDHAIGDPSQSTTAALTGDANAVIEQYLQSKLGRIVRYFVHRASSHHRLAGGEYNRRIEKLDKIVAATLRAQGGAVSTKVGKLIIDRFLALWDVQAAEAHVFRTAREHVSGVTRNTTFNRSIERPFEYDFEYFVSWFLEQLCLNKAAAFLASAPQPRKSDLFDILSVLPVPPLQELRIQGTCHRVWTGMWAAADASWSVHPCFHLVHQEVESVLSRCSMVLRGDRENSIASTAHAILRHPMDVMQTVKAVLEEDTSGRTSFLECLMERHGASPELFRCYLAELLVGRGVVHDMNDDATVRAARLLVRTLQARILGKNAPPMRLFQAHAELQIGRDDLLQLLDILVCLFRAADGAQQLEKSISEALLAGDTNAPSLWSSCVRFTFENASAFIAGHGGSEVWLPLCAILFRVKQQLPEEEEQQLRGLVFLGILKSCGPLHASRASLALAFKVDHDWSALKSVCQLVVDGEKRSSFLDQVLDWGLTRAEKQFDQDPRGALDVSGPNYDWLASYLDCVLLALESEESPPMPKARKRYLAEIALRCEGLWKEHADPTRRASPLARLLYERSSPPFFYTPPKYCLHLQGRSAEQLGISSILADVYFLSVDAANEMDPRSITDGEILKEKASEACRCKVLMENEGVVESAILSVDFALALEDLLRSLARCVAHKLVSTDAFEDHSQALHASRLDVLSDDGFVSDLRSLLDTSDERMGTLRARSFMAHLQKRMDGVSSSFSLAQRLHRCAEPLRQQFENFPSLWSCLRSVLEWEDQRDQTSLSLQKLEPMTNEVAKPSFMTYNRDSDLGRVYRAIKDDVRSVDETAVRRIVRHFEEHMRSGDERQVGDLRYLLFMTIYWEHSDSVQRHDTEPLCAALRPGGLLFTALRLSEVESRVFLAFISPAFQQSNLERWVYITTRTHGDFQALVDGLDQAIQPIRDYERSSEAQSGDGAKALFNFEDRTLHRHVLEMRHAIAAVVGSILGSSDRHPLRVHLLEPGKIHMKFPLGSLYDKRVCVYHYDCGTEVVRNGTKCRSDYRPLLSLSPDSFNLCLFLSYAPILASLLCVDGAYDQLRGFVFSGWLPLNAHLRAKLEEVWGFLCDFNGRSQRHRLLLVITVADHLRRASFEGEPFLPTFANPAERVRFENMFASIHQRVCGGLPSLEEACRQLVQLNEEHKELSLFSSSVAGLNTVLQLQLMDEEELIARCLGLAGEEADDVHLSFLRNFFGDRNKLVALTALPTLYRAYQWTHDTLTGMVSEDDALDLTLGELTRRISRSTRWSPGQTQQVQELWDQVYSDMKAVKEAFRKVGAGPCGEVAVEENDDQSSSATNIPDIAENTSVMLFISASEEENLVLRVLTMLGKQYNALASKYLGLYERMKEHPASQRRQLLSTGLPVEVPIALERLTREGVICSGYDDARDEGASKMTALLRSRFGGGWFSEGNRTGAAYFDVVGLAWDVFDTFMARKNFRVEEFERIGRAFRFSDSKQSPGYQRMEARVVVTAQGLWRELCEVSSVKHLPVLPIDDRARSEMSRIWRGLSLDKAIKLLRCLLTLQQRRWLPKGDLQALLAEMQDAEGAAVAEEIQSLYQMRPVGEPHLGNDEPILEQELLNRMDADLLPTVGEGILQDIQSGWFDFVELPSTVKRCLPAEQRHQIQRLWKDYEEEDLRTAMEDGVAHDGDATRAKYRAALRDLEGDLKSMERYACEANGEIIGLVLQDFLDYKLSELPARIFREVQVSCYVDVMCEVQKMVREQSFAYDGSQAAFDEMKSYDIFANDRSLWADVSRDIAEDDDNEPMASRSENNDAKIDPSVPEEVLWVDRPEDDESIGYPPDERSIDGEGEEEDVEDVVEPLDRSRRSHGLADWMIEVSEMVQYVGDDQGGVEESKGEAATKVSSRRRKEDGVEGHIQEVANFLSGKRGTLTDDPSFNESPMEDTEARRVAQDLHAARPGTTLQELFRVWREEPDFRERVLHPVAKKMLDLGSMWAVYEWYINGRNGKEGQGKKILQYCLKQELLSPEDIIDDYKGAVDDEGRPFPDCTPEALRRALIRRCEKAVEDAARNA</sequence>
<dbReference type="GO" id="GO:0004842">
    <property type="term" value="F:ubiquitin-protein transferase activity"/>
    <property type="evidence" value="ECO:0007669"/>
    <property type="project" value="InterPro"/>
</dbReference>
<feature type="region of interest" description="Disordered" evidence="1">
    <location>
        <begin position="2926"/>
        <end position="2949"/>
    </location>
</feature>
<dbReference type="CDD" id="cd00009">
    <property type="entry name" value="AAA"/>
    <property type="match status" value="1"/>
</dbReference>
<evidence type="ECO:0000313" key="3">
    <source>
        <dbReference type="EMBL" id="CAD8253162.1"/>
    </source>
</evidence>